<dbReference type="Proteomes" id="UP000240974">
    <property type="component" value="Unassembled WGS sequence"/>
</dbReference>
<reference evidence="2 3" key="1">
    <citation type="journal article" date="2019" name="Int. J. Syst. Evol. Microbiol.">
        <title>Faecalibacillus intestinalis gen. nov., sp. nov. and Faecalibacillus faecis sp. nov., isolated from human faeces.</title>
        <authorList>
            <person name="Seo B."/>
            <person name="Jeon K."/>
            <person name="Baek I."/>
            <person name="Lee Y.M."/>
            <person name="Baek K."/>
            <person name="Ko G."/>
        </authorList>
    </citation>
    <scope>NUCLEOTIDE SEQUENCE [LARGE SCALE GENOMIC DNA]</scope>
    <source>
        <strain evidence="2 3">SNUG30099</strain>
    </source>
</reference>
<proteinExistence type="predicted"/>
<keyword evidence="1" id="KW-1133">Transmembrane helix</keyword>
<keyword evidence="1" id="KW-0472">Membrane</keyword>
<feature type="transmembrane region" description="Helical" evidence="1">
    <location>
        <begin position="12"/>
        <end position="31"/>
    </location>
</feature>
<dbReference type="EMBL" id="PYLQ01000028">
    <property type="protein sequence ID" value="PST36291.1"/>
    <property type="molecule type" value="Genomic_DNA"/>
</dbReference>
<gene>
    <name evidence="2" type="ORF">C7U54_13335</name>
</gene>
<evidence type="ECO:0000313" key="2">
    <source>
        <dbReference type="EMBL" id="PST36291.1"/>
    </source>
</evidence>
<name>A0A2T3FLY5_9FIRM</name>
<evidence type="ECO:0000256" key="1">
    <source>
        <dbReference type="SAM" id="Phobius"/>
    </source>
</evidence>
<sequence>MNSLKDKLYQYRLLVIIVCICLIGGCGYGLYKSFNKKDDSYVTHVKDGDSAVVKTGDVTITKDDLYEYFLDNDGLNMTLNSAINYVADQEITDEDAINSKVEELKQQYLQYAGTSDLETYAKDAGYESEDDFVKQILEPNAKIQLLQEKYVEDNFKSLVKEYKVKYLKYFTIDTESQALKIIKDCTSEESFTNYFNENSGTDAGLVTKESSSVDSKIIKKLDKFTKDGIYAKAIKTSESKYAIVWVYNTDKSNLKDEIKKSLTSISNFSTKCETSYLRKYNFDVYEPSIKKKIKKSSKDYFE</sequence>
<accession>A0A2T3FLY5</accession>
<evidence type="ECO:0008006" key="4">
    <source>
        <dbReference type="Google" id="ProtNLM"/>
    </source>
</evidence>
<keyword evidence="3" id="KW-1185">Reference proteome</keyword>
<protein>
    <recommendedName>
        <fullName evidence="4">Peptidylprolyl isomerase</fullName>
    </recommendedName>
</protein>
<organism evidence="2 3">
    <name type="scientific">Faecalibacillus intestinalis</name>
    <dbReference type="NCBI Taxonomy" id="1982626"/>
    <lineage>
        <taxon>Bacteria</taxon>
        <taxon>Bacillati</taxon>
        <taxon>Bacillota</taxon>
        <taxon>Erysipelotrichia</taxon>
        <taxon>Erysipelotrichales</taxon>
        <taxon>Coprobacillaceae</taxon>
        <taxon>Faecalibacillus</taxon>
    </lineage>
</organism>
<keyword evidence="1" id="KW-0812">Transmembrane</keyword>
<evidence type="ECO:0000313" key="3">
    <source>
        <dbReference type="Proteomes" id="UP000240974"/>
    </source>
</evidence>
<dbReference type="RefSeq" id="WP_107030617.1">
    <property type="nucleotide sequence ID" value="NZ_PYLQ01000028.1"/>
</dbReference>
<comment type="caution">
    <text evidence="2">The sequence shown here is derived from an EMBL/GenBank/DDBJ whole genome shotgun (WGS) entry which is preliminary data.</text>
</comment>
<dbReference type="PROSITE" id="PS51257">
    <property type="entry name" value="PROKAR_LIPOPROTEIN"/>
    <property type="match status" value="1"/>
</dbReference>
<dbReference type="AlphaFoldDB" id="A0A2T3FLY5"/>